<comment type="caution">
    <text evidence="1">The sequence shown here is derived from an EMBL/GenBank/DDBJ whole genome shotgun (WGS) entry which is preliminary data.</text>
</comment>
<organism evidence="1 2">
    <name type="scientific">Streptomyces botrytidirepellens</name>
    <dbReference type="NCBI Taxonomy" id="2486417"/>
    <lineage>
        <taxon>Bacteria</taxon>
        <taxon>Bacillati</taxon>
        <taxon>Actinomycetota</taxon>
        <taxon>Actinomycetes</taxon>
        <taxon>Kitasatosporales</taxon>
        <taxon>Streptomycetaceae</taxon>
        <taxon>Streptomyces</taxon>
    </lineage>
</organism>
<protein>
    <submittedName>
        <fullName evidence="1">Uncharacterized protein</fullName>
    </submittedName>
</protein>
<gene>
    <name evidence="1" type="ORF">EEJ42_07375</name>
</gene>
<dbReference type="EMBL" id="RIBZ01000094">
    <property type="protein sequence ID" value="RNG33517.1"/>
    <property type="molecule type" value="Genomic_DNA"/>
</dbReference>
<name>A0A3M8WUW6_9ACTN</name>
<dbReference type="RefSeq" id="WP_123099164.1">
    <property type="nucleotide sequence ID" value="NZ_RIBZ01000094.1"/>
</dbReference>
<evidence type="ECO:0000313" key="2">
    <source>
        <dbReference type="Proteomes" id="UP000275401"/>
    </source>
</evidence>
<proteinExistence type="predicted"/>
<sequence>MADHDARIDAVKQQLPSVQQLFANWPTALPQLLGAAYADADLYETSGFDDPRLVLYTGVSLGRR</sequence>
<dbReference type="Proteomes" id="UP000275401">
    <property type="component" value="Unassembled WGS sequence"/>
</dbReference>
<reference evidence="1 2" key="1">
    <citation type="submission" date="2018-11" db="EMBL/GenBank/DDBJ databases">
        <title>The Potential of Streptomyces as Biocontrol Agents against the Tomato grey mould, Botrytis cinerea (Gray mold) Frontiers in Microbiology.</title>
        <authorList>
            <person name="Li D."/>
        </authorList>
    </citation>
    <scope>NUCLEOTIDE SEQUENCE [LARGE SCALE GENOMIC DNA]</scope>
    <source>
        <strain evidence="1 2">NEAU-LD23</strain>
    </source>
</reference>
<accession>A0A3M8WUW6</accession>
<dbReference type="AlphaFoldDB" id="A0A3M8WUW6"/>
<evidence type="ECO:0000313" key="1">
    <source>
        <dbReference type="EMBL" id="RNG33517.1"/>
    </source>
</evidence>
<keyword evidence="2" id="KW-1185">Reference proteome</keyword>